<name>A0ABV0LXV7_9HYPH</name>
<sequence length="302" mass="33701">MNDKPLIYTPYDGSSKPFTIGLLQLDPARWIEPDGDLAYHLTEKRKLFAEHGDQVFQAEPDTEEAQQEILDALADYLPSHHPAIYHRDGDLVETAGHRIDLADQSLPPLVRAGLMVQDDLVIMRKGENGWRLAAAFLAFPSSWSLADKFGKAIDEVHAPVPDFAGGSRNADLINRMFDNLSPARFVVRWNWSVNWGYKLYRPVAQPASETKDVPAEGAFIRVERQTLRKMPVSGDILFTIRIYLDPVTAITAQPNARELAASLADQLETLTPEQADYKGLLAKRAELLAMLRKSAEKLVSVG</sequence>
<dbReference type="RefSeq" id="WP_348862407.1">
    <property type="nucleotide sequence ID" value="NZ_JBEAAL010000002.1"/>
</dbReference>
<proteinExistence type="predicted"/>
<comment type="caution">
    <text evidence="1">The sequence shown here is derived from an EMBL/GenBank/DDBJ whole genome shotgun (WGS) entry which is preliminary data.</text>
</comment>
<gene>
    <name evidence="1" type="ORF">ABK249_05830</name>
</gene>
<protein>
    <submittedName>
        <fullName evidence="1">DUF3445 domain-containing protein</fullName>
    </submittedName>
</protein>
<dbReference type="EMBL" id="JBEAAL010000002">
    <property type="protein sequence ID" value="MEQ1404445.1"/>
    <property type="molecule type" value="Genomic_DNA"/>
</dbReference>
<keyword evidence="2" id="KW-1185">Reference proteome</keyword>
<reference evidence="1 2" key="1">
    <citation type="submission" date="2024-05" db="EMBL/GenBank/DDBJ databases">
        <title>Neorhizobium sp. Rsf11, a plant growth promoting and heavy metal resistant PAH-degrader.</title>
        <authorList>
            <person name="Golubev S.N."/>
            <person name="Muratova A.Y."/>
            <person name="Markelova M.I."/>
        </authorList>
    </citation>
    <scope>NUCLEOTIDE SEQUENCE [LARGE SCALE GENOMIC DNA]</scope>
    <source>
        <strain evidence="1 2">Rsf11</strain>
    </source>
</reference>
<dbReference type="Proteomes" id="UP001496627">
    <property type="component" value="Unassembled WGS sequence"/>
</dbReference>
<evidence type="ECO:0000313" key="1">
    <source>
        <dbReference type="EMBL" id="MEQ1404445.1"/>
    </source>
</evidence>
<organism evidence="1 2">
    <name type="scientific">Neorhizobium phenanthreniclasticum</name>
    <dbReference type="NCBI Taxonomy" id="3157917"/>
    <lineage>
        <taxon>Bacteria</taxon>
        <taxon>Pseudomonadati</taxon>
        <taxon>Pseudomonadota</taxon>
        <taxon>Alphaproteobacteria</taxon>
        <taxon>Hyphomicrobiales</taxon>
        <taxon>Rhizobiaceae</taxon>
        <taxon>Rhizobium/Agrobacterium group</taxon>
        <taxon>Neorhizobium</taxon>
    </lineage>
</organism>
<dbReference type="InterPro" id="IPR021848">
    <property type="entry name" value="HODM_asu-like"/>
</dbReference>
<evidence type="ECO:0000313" key="2">
    <source>
        <dbReference type="Proteomes" id="UP001496627"/>
    </source>
</evidence>
<dbReference type="Pfam" id="PF11927">
    <property type="entry name" value="HODM_asu-like"/>
    <property type="match status" value="1"/>
</dbReference>
<accession>A0ABV0LXV7</accession>